<evidence type="ECO:0000313" key="8">
    <source>
        <dbReference type="Proteomes" id="UP001041814"/>
    </source>
</evidence>
<reference evidence="7" key="1">
    <citation type="submission" date="2017-08" db="EMBL/GenBank/DDBJ databases">
        <authorList>
            <person name="Imhoff J.F."/>
            <person name="Rahn T."/>
            <person name="Kuenzel S."/>
            <person name="Neulinger S.C."/>
        </authorList>
    </citation>
    <scope>NUCLEOTIDE SEQUENCE</scope>
    <source>
        <strain evidence="7">IM 151</strain>
    </source>
</reference>
<dbReference type="PANTHER" id="PTHR43531:SF14">
    <property type="entry name" value="METHYL-ACCEPTING CHEMOTAXIS PROTEIN I-RELATED"/>
    <property type="match status" value="1"/>
</dbReference>
<dbReference type="InterPro" id="IPR051310">
    <property type="entry name" value="MCP_chemotaxis"/>
</dbReference>
<keyword evidence="1" id="KW-0488">Methylation</keyword>
<dbReference type="CDD" id="cd19411">
    <property type="entry name" value="MCP2201-like_sensor"/>
    <property type="match status" value="1"/>
</dbReference>
<dbReference type="InterPro" id="IPR004089">
    <property type="entry name" value="MCPsignal_dom"/>
</dbReference>
<dbReference type="InterPro" id="IPR047347">
    <property type="entry name" value="YvaQ-like_sensor"/>
</dbReference>
<dbReference type="Gene3D" id="1.10.287.950">
    <property type="entry name" value="Methyl-accepting chemotaxis protein"/>
    <property type="match status" value="1"/>
</dbReference>
<dbReference type="CDD" id="cd11386">
    <property type="entry name" value="MCP_signal"/>
    <property type="match status" value="1"/>
</dbReference>
<dbReference type="InterPro" id="IPR024478">
    <property type="entry name" value="HlyB_4HB_MCP"/>
</dbReference>
<feature type="region of interest" description="Disordered" evidence="4">
    <location>
        <begin position="543"/>
        <end position="563"/>
    </location>
</feature>
<keyword evidence="5" id="KW-0812">Transmembrane</keyword>
<comment type="similarity">
    <text evidence="2">Belongs to the methyl-accepting chemotaxis (MCP) protein family.</text>
</comment>
<sequence>MNITAITVRTRLLASFGLLALLVLVVSGFALHAQWKSYRVFSGYINEDAKRLQLSNRVLDAASARAIGARDLVIVDSEAERAALKASVGKADAQVQQNLAHLKQALTAADDVGERERELFTAIERIEAEYGPVARTIVELGASGRREEAIQRIDEQCRPLLARLITAADAYVEHGNHLAAEHVALADAAFSAQRWLLVGVGLAAMLLAGVLAHLVTGGITRALGAEPAELGAAASRVAAGELGPVAGAERAPAGSVLASLGAMQQSLARIVSQVRSASDSIATGTAQIATGNADLSQRTETQASNLAETAASMDQMSASVRHNAETAQQATQLAGSASTVARQGGEVVGAVVATMQEISDSSRRIADITGVIDGIAFQTNILALNAAVEAARAGEQGRGFAVVAGEVRLLAQRSAEAAREIKALIGSSVDKVETGSRLVGDAGRTMAEIVAQVQRVADLIGEIGHATAEQTAGIAQVSGAIGGLDQATQQNAALVEESAAAAESLRQQAERLIALVSVFHLAAGEAVAAPKLAAVAAPAAATPRPVSRPALPAPARPAAPPRPTAATAATVATAATAATAATVAAAEADDWTSF</sequence>
<proteinExistence type="inferred from homology"/>
<evidence type="ECO:0000259" key="6">
    <source>
        <dbReference type="PROSITE" id="PS50111"/>
    </source>
</evidence>
<dbReference type="SUPFAM" id="SSF58104">
    <property type="entry name" value="Methyl-accepting chemotaxis protein (MCP) signaling domain"/>
    <property type="match status" value="1"/>
</dbReference>
<keyword evidence="8" id="KW-1185">Reference proteome</keyword>
<feature type="domain" description="Methyl-accepting transducer" evidence="6">
    <location>
        <begin position="277"/>
        <end position="506"/>
    </location>
</feature>
<feature type="compositionally biased region" description="Pro residues" evidence="4">
    <location>
        <begin position="551"/>
        <end position="563"/>
    </location>
</feature>
<dbReference type="PANTHER" id="PTHR43531">
    <property type="entry name" value="PROTEIN ICFG"/>
    <property type="match status" value="1"/>
</dbReference>
<dbReference type="PRINTS" id="PR00260">
    <property type="entry name" value="CHEMTRNSDUCR"/>
</dbReference>
<dbReference type="EMBL" id="NRRU01000073">
    <property type="protein sequence ID" value="MBK1714598.1"/>
    <property type="molecule type" value="Genomic_DNA"/>
</dbReference>
<dbReference type="Pfam" id="PF12729">
    <property type="entry name" value="4HB_MCP_1"/>
    <property type="match status" value="1"/>
</dbReference>
<evidence type="ECO:0000256" key="2">
    <source>
        <dbReference type="ARBA" id="ARBA00029447"/>
    </source>
</evidence>
<organism evidence="7 8">
    <name type="scientific">Rubrivivax gelatinosus</name>
    <name type="common">Rhodocyclus gelatinosus</name>
    <name type="synonym">Rhodopseudomonas gelatinosa</name>
    <dbReference type="NCBI Taxonomy" id="28068"/>
    <lineage>
        <taxon>Bacteria</taxon>
        <taxon>Pseudomonadati</taxon>
        <taxon>Pseudomonadota</taxon>
        <taxon>Betaproteobacteria</taxon>
        <taxon>Burkholderiales</taxon>
        <taxon>Sphaerotilaceae</taxon>
        <taxon>Rubrivivax</taxon>
    </lineage>
</organism>
<name>A0ABS1DYQ3_RUBGE</name>
<dbReference type="RefSeq" id="WP_200379422.1">
    <property type="nucleotide sequence ID" value="NZ_NRRU01000073.1"/>
</dbReference>
<evidence type="ECO:0000256" key="4">
    <source>
        <dbReference type="SAM" id="MobiDB-lite"/>
    </source>
</evidence>
<dbReference type="Proteomes" id="UP001041814">
    <property type="component" value="Unassembled WGS sequence"/>
</dbReference>
<evidence type="ECO:0000256" key="5">
    <source>
        <dbReference type="SAM" id="Phobius"/>
    </source>
</evidence>
<accession>A0ABS1DYQ3</accession>
<gene>
    <name evidence="7" type="ORF">CKO43_17660</name>
</gene>
<evidence type="ECO:0000256" key="1">
    <source>
        <dbReference type="ARBA" id="ARBA00022481"/>
    </source>
</evidence>
<dbReference type="InterPro" id="IPR004090">
    <property type="entry name" value="Chemotax_Me-accpt_rcpt"/>
</dbReference>
<keyword evidence="3" id="KW-0807">Transducer</keyword>
<evidence type="ECO:0000313" key="7">
    <source>
        <dbReference type="EMBL" id="MBK1714598.1"/>
    </source>
</evidence>
<comment type="caution">
    <text evidence="7">The sequence shown here is derived from an EMBL/GenBank/DDBJ whole genome shotgun (WGS) entry which is preliminary data.</text>
</comment>
<dbReference type="PROSITE" id="PS50111">
    <property type="entry name" value="CHEMOTAXIS_TRANSDUC_2"/>
    <property type="match status" value="1"/>
</dbReference>
<evidence type="ECO:0000256" key="3">
    <source>
        <dbReference type="PROSITE-ProRule" id="PRU00284"/>
    </source>
</evidence>
<feature type="transmembrane region" description="Helical" evidence="5">
    <location>
        <begin position="12"/>
        <end position="31"/>
    </location>
</feature>
<protein>
    <submittedName>
        <fullName evidence="7">Methyl-accepting chemotaxis protein</fullName>
    </submittedName>
</protein>
<keyword evidence="5" id="KW-0472">Membrane</keyword>
<dbReference type="SMART" id="SM00283">
    <property type="entry name" value="MA"/>
    <property type="match status" value="1"/>
</dbReference>
<keyword evidence="5" id="KW-1133">Transmembrane helix</keyword>
<reference evidence="7" key="2">
    <citation type="journal article" date="2020" name="Microorganisms">
        <title>Osmotic Adaptation and Compatible Solute Biosynthesis of Phototrophic Bacteria as Revealed from Genome Analyses.</title>
        <authorList>
            <person name="Imhoff J.F."/>
            <person name="Rahn T."/>
            <person name="Kunzel S."/>
            <person name="Keller A."/>
            <person name="Neulinger S.C."/>
        </authorList>
    </citation>
    <scope>NUCLEOTIDE SEQUENCE</scope>
    <source>
        <strain evidence="7">IM 151</strain>
    </source>
</reference>
<dbReference type="Pfam" id="PF00015">
    <property type="entry name" value="MCPsignal"/>
    <property type="match status" value="1"/>
</dbReference>